<feature type="domain" description="POTRA" evidence="9">
    <location>
        <begin position="61"/>
        <end position="136"/>
    </location>
</feature>
<dbReference type="Pfam" id="PF03865">
    <property type="entry name" value="ShlB"/>
    <property type="match status" value="1"/>
</dbReference>
<evidence type="ECO:0000256" key="6">
    <source>
        <dbReference type="ARBA" id="ARBA00022927"/>
    </source>
</evidence>
<keyword evidence="6" id="KW-0653">Protein transport</keyword>
<sequence length="554" mass="59183">MQVPGAAAGAPACLRPQADCAAAGQARQLELIRDAQQDEGDAARVRAGAVPGPQDPAAAEVTLRGVRFAGVAALPAAPLQRLAQPYIGQRVSLAQLEELAAQVAAHYRAQGYFLAQAFVPVQTIREGQVEISVIEGRLGHIRLELAEDAPIAEPRLRAMLAGLVPGQALRAQDYERAMLLLSDQPGIAVSSGLQAGAQPGTTDLVLEVAADRRVRVAADVDNHGVRESGRVRAGGTLRIASPLGLGDNLDARLMLSEGNALNFGRLAWEAPLGASGLRAGVGLARSRYELGGAYAALGAQGVARVVDVSLNYPLIRQRAQNLFLRAAADVKHLRDEMGALDYTARKRIHGVSLGWTWERRDAWGGGGYWASTGTAYLGRLRIRDALTALLDRPPAGRDTQGRFAKLGWQLSRLQVLAPRQLLYASVSGQFASGNLDAAERISLGGPRAVRAYASGEVLVDRGQVATLEWRWAATEELTPFVFGDAARGDLARRPTAFEGPVRRSLRGAGVGLVWSRPGDFSLTSTLAWRLNSPPGQTDGGDRKPRWYVQLQKVF</sequence>
<evidence type="ECO:0000256" key="1">
    <source>
        <dbReference type="ARBA" id="ARBA00004442"/>
    </source>
</evidence>
<accession>A0A3M6QNL0</accession>
<evidence type="ECO:0000313" key="11">
    <source>
        <dbReference type="Proteomes" id="UP000278006"/>
    </source>
</evidence>
<comment type="similarity">
    <text evidence="2">Belongs to the TPS (TC 1.B.20) family.</text>
</comment>
<evidence type="ECO:0000259" key="9">
    <source>
        <dbReference type="PROSITE" id="PS51779"/>
    </source>
</evidence>
<dbReference type="GO" id="GO:0098046">
    <property type="term" value="C:type V protein secretion system complex"/>
    <property type="evidence" value="ECO:0007669"/>
    <property type="project" value="TreeGrafter"/>
</dbReference>
<dbReference type="AlphaFoldDB" id="A0A3M6QNL0"/>
<keyword evidence="8" id="KW-0998">Cell outer membrane</keyword>
<name>A0A3M6QNL0_9BURK</name>
<comment type="subcellular location">
    <subcellularLocation>
        <location evidence="1">Cell outer membrane</location>
    </subcellularLocation>
</comment>
<dbReference type="EMBL" id="RDQO01000005">
    <property type="protein sequence ID" value="RMX04341.1"/>
    <property type="molecule type" value="Genomic_DNA"/>
</dbReference>
<dbReference type="Proteomes" id="UP000278006">
    <property type="component" value="Unassembled WGS sequence"/>
</dbReference>
<dbReference type="Gene3D" id="3.10.20.310">
    <property type="entry name" value="membrane protein fhac"/>
    <property type="match status" value="1"/>
</dbReference>
<evidence type="ECO:0000313" key="10">
    <source>
        <dbReference type="EMBL" id="RMX04341.1"/>
    </source>
</evidence>
<dbReference type="InterPro" id="IPR051544">
    <property type="entry name" value="TPS_OM_transporter"/>
</dbReference>
<dbReference type="Pfam" id="PF08479">
    <property type="entry name" value="POTRA_2"/>
    <property type="match status" value="1"/>
</dbReference>
<dbReference type="InterPro" id="IPR005565">
    <property type="entry name" value="Hemolysn_activator_HlyB_C"/>
</dbReference>
<evidence type="ECO:0000256" key="8">
    <source>
        <dbReference type="ARBA" id="ARBA00023237"/>
    </source>
</evidence>
<dbReference type="Gene3D" id="2.40.160.50">
    <property type="entry name" value="membrane protein fhac: a member of the omp85/tpsb transporter family"/>
    <property type="match status" value="1"/>
</dbReference>
<organism evidence="10 11">
    <name type="scientific">Corticibacter populi</name>
    <dbReference type="NCBI Taxonomy" id="1550736"/>
    <lineage>
        <taxon>Bacteria</taxon>
        <taxon>Pseudomonadati</taxon>
        <taxon>Pseudomonadota</taxon>
        <taxon>Betaproteobacteria</taxon>
        <taxon>Burkholderiales</taxon>
        <taxon>Comamonadaceae</taxon>
        <taxon>Corticibacter</taxon>
    </lineage>
</organism>
<dbReference type="PANTHER" id="PTHR34597">
    <property type="entry name" value="SLR1661 PROTEIN"/>
    <property type="match status" value="1"/>
</dbReference>
<dbReference type="GO" id="GO:0046819">
    <property type="term" value="P:protein secretion by the type V secretion system"/>
    <property type="evidence" value="ECO:0007669"/>
    <property type="project" value="TreeGrafter"/>
</dbReference>
<dbReference type="GO" id="GO:0008320">
    <property type="term" value="F:protein transmembrane transporter activity"/>
    <property type="evidence" value="ECO:0007669"/>
    <property type="project" value="TreeGrafter"/>
</dbReference>
<reference evidence="10 11" key="1">
    <citation type="submission" date="2018-10" db="EMBL/GenBank/DDBJ databases">
        <title>Draft genome of Cortibacter populi DSM10536.</title>
        <authorList>
            <person name="Bernier A.-M."/>
            <person name="Bernard K."/>
        </authorList>
    </citation>
    <scope>NUCLEOTIDE SEQUENCE [LARGE SCALE GENOMIC DNA]</scope>
    <source>
        <strain evidence="10 11">DSM 105136</strain>
    </source>
</reference>
<evidence type="ECO:0000256" key="4">
    <source>
        <dbReference type="ARBA" id="ARBA00022452"/>
    </source>
</evidence>
<evidence type="ECO:0000256" key="7">
    <source>
        <dbReference type="ARBA" id="ARBA00023136"/>
    </source>
</evidence>
<protein>
    <submittedName>
        <fullName evidence="10">ShlB/FhaC/HecB family hemolysin secretion/activation protein</fullName>
    </submittedName>
</protein>
<keyword evidence="3" id="KW-0813">Transport</keyword>
<evidence type="ECO:0000256" key="3">
    <source>
        <dbReference type="ARBA" id="ARBA00022448"/>
    </source>
</evidence>
<evidence type="ECO:0000256" key="2">
    <source>
        <dbReference type="ARBA" id="ARBA00009055"/>
    </source>
</evidence>
<proteinExistence type="inferred from homology"/>
<evidence type="ECO:0000256" key="5">
    <source>
        <dbReference type="ARBA" id="ARBA00022692"/>
    </source>
</evidence>
<dbReference type="InterPro" id="IPR013686">
    <property type="entry name" value="Polypept-transport_assoc_ShlB"/>
</dbReference>
<gene>
    <name evidence="10" type="ORF">D8I35_15705</name>
</gene>
<keyword evidence="5" id="KW-0812">Transmembrane</keyword>
<dbReference type="PANTHER" id="PTHR34597:SF1">
    <property type="entry name" value="HEME_HEMOPEXIN TRANSPORTER PROTEIN HUXB"/>
    <property type="match status" value="1"/>
</dbReference>
<dbReference type="GO" id="GO:0009279">
    <property type="term" value="C:cell outer membrane"/>
    <property type="evidence" value="ECO:0007669"/>
    <property type="project" value="UniProtKB-SubCell"/>
</dbReference>
<dbReference type="OrthoDB" id="572300at2"/>
<dbReference type="PROSITE" id="PS51779">
    <property type="entry name" value="POTRA"/>
    <property type="match status" value="1"/>
</dbReference>
<keyword evidence="4" id="KW-1134">Transmembrane beta strand</keyword>
<comment type="caution">
    <text evidence="10">The sequence shown here is derived from an EMBL/GenBank/DDBJ whole genome shotgun (WGS) entry which is preliminary data.</text>
</comment>
<keyword evidence="7" id="KW-0472">Membrane</keyword>
<keyword evidence="11" id="KW-1185">Reference proteome</keyword>
<dbReference type="InterPro" id="IPR034746">
    <property type="entry name" value="POTRA"/>
</dbReference>